<keyword evidence="4" id="KW-0645">Protease</keyword>
<evidence type="ECO:0000259" key="17">
    <source>
        <dbReference type="Pfam" id="PF22248"/>
    </source>
</evidence>
<dbReference type="InterPro" id="IPR048024">
    <property type="entry name" value="Fxna-like_M28_dom"/>
</dbReference>
<evidence type="ECO:0000256" key="6">
    <source>
        <dbReference type="ARBA" id="ARBA00022723"/>
    </source>
</evidence>
<proteinExistence type="inferred from homology"/>
<organism evidence="19 20">
    <name type="scientific">Ceutorhynchus assimilis</name>
    <name type="common">cabbage seed weevil</name>
    <dbReference type="NCBI Taxonomy" id="467358"/>
    <lineage>
        <taxon>Eukaryota</taxon>
        <taxon>Metazoa</taxon>
        <taxon>Ecdysozoa</taxon>
        <taxon>Arthropoda</taxon>
        <taxon>Hexapoda</taxon>
        <taxon>Insecta</taxon>
        <taxon>Pterygota</taxon>
        <taxon>Neoptera</taxon>
        <taxon>Endopterygota</taxon>
        <taxon>Coleoptera</taxon>
        <taxon>Polyphaga</taxon>
        <taxon>Cucujiformia</taxon>
        <taxon>Curculionidae</taxon>
        <taxon>Ceutorhynchinae</taxon>
        <taxon>Ceutorhynchus</taxon>
    </lineage>
</organism>
<evidence type="ECO:0000256" key="3">
    <source>
        <dbReference type="ARBA" id="ARBA00010918"/>
    </source>
</evidence>
<accession>A0A9N9MGT7</accession>
<dbReference type="Gene3D" id="3.40.630.10">
    <property type="entry name" value="Zn peptidases"/>
    <property type="match status" value="1"/>
</dbReference>
<comment type="cofactor">
    <cofactor evidence="1">
        <name>Zn(2+)</name>
        <dbReference type="ChEBI" id="CHEBI:29105"/>
    </cofactor>
</comment>
<feature type="transmembrane region" description="Helical" evidence="15">
    <location>
        <begin position="634"/>
        <end position="656"/>
    </location>
</feature>
<dbReference type="GO" id="GO:0046872">
    <property type="term" value="F:metal ion binding"/>
    <property type="evidence" value="ECO:0007669"/>
    <property type="project" value="UniProtKB-KW"/>
</dbReference>
<dbReference type="InterPro" id="IPR007484">
    <property type="entry name" value="Peptidase_M28"/>
</dbReference>
<evidence type="ECO:0000259" key="16">
    <source>
        <dbReference type="Pfam" id="PF04389"/>
    </source>
</evidence>
<dbReference type="Pfam" id="PF22249">
    <property type="entry name" value="ERMP1-TM"/>
    <property type="match status" value="1"/>
</dbReference>
<feature type="domain" description="Endoplasmic reticulum metallopeptidase 1/1-A TM" evidence="18">
    <location>
        <begin position="428"/>
        <end position="646"/>
    </location>
</feature>
<evidence type="ECO:0000256" key="15">
    <source>
        <dbReference type="SAM" id="Phobius"/>
    </source>
</evidence>
<evidence type="ECO:0000256" key="8">
    <source>
        <dbReference type="ARBA" id="ARBA00022824"/>
    </source>
</evidence>
<dbReference type="InterPro" id="IPR053974">
    <property type="entry name" value="ERMP1_1-A_TM"/>
</dbReference>
<dbReference type="FunFam" id="3.40.630.10:FF:000008">
    <property type="entry name" value="Endoplasmic reticulum metallopeptidase 1"/>
    <property type="match status" value="1"/>
</dbReference>
<dbReference type="Pfam" id="PF22248">
    <property type="entry name" value="ERMP1_C"/>
    <property type="match status" value="1"/>
</dbReference>
<keyword evidence="20" id="KW-1185">Reference proteome</keyword>
<dbReference type="GO" id="GO:0006508">
    <property type="term" value="P:proteolysis"/>
    <property type="evidence" value="ECO:0007669"/>
    <property type="project" value="UniProtKB-KW"/>
</dbReference>
<keyword evidence="13" id="KW-0325">Glycoprotein</keyword>
<dbReference type="CDD" id="cd03875">
    <property type="entry name" value="M28_Fxna_like"/>
    <property type="match status" value="1"/>
</dbReference>
<gene>
    <name evidence="19" type="ORF">CEUTPL_LOCUS2720</name>
</gene>
<keyword evidence="10 15" id="KW-1133">Transmembrane helix</keyword>
<keyword evidence="9" id="KW-0862">Zinc</keyword>
<dbReference type="AlphaFoldDB" id="A0A9N9MGT7"/>
<evidence type="ECO:0000313" key="20">
    <source>
        <dbReference type="Proteomes" id="UP001152799"/>
    </source>
</evidence>
<dbReference type="Proteomes" id="UP001152799">
    <property type="component" value="Chromosome 11"/>
</dbReference>
<evidence type="ECO:0000256" key="14">
    <source>
        <dbReference type="ARBA" id="ARBA00078796"/>
    </source>
</evidence>
<dbReference type="InterPro" id="IPR053973">
    <property type="entry name" value="ERMP1-like_C"/>
</dbReference>
<feature type="domain" description="Endoplasmic reticulum metallopeptidase 1-like C-terminal" evidence="17">
    <location>
        <begin position="666"/>
        <end position="890"/>
    </location>
</feature>
<dbReference type="InterPro" id="IPR045175">
    <property type="entry name" value="M28_fam"/>
</dbReference>
<evidence type="ECO:0000256" key="13">
    <source>
        <dbReference type="ARBA" id="ARBA00023180"/>
    </source>
</evidence>
<name>A0A9N9MGT7_9CUCU</name>
<comment type="subcellular location">
    <subcellularLocation>
        <location evidence="2">Endoplasmic reticulum membrane</location>
        <topology evidence="2">Multi-pass membrane protein</topology>
    </subcellularLocation>
</comment>
<dbReference type="SUPFAM" id="SSF53187">
    <property type="entry name" value="Zn-dependent exopeptidases"/>
    <property type="match status" value="1"/>
</dbReference>
<protein>
    <recommendedName>
        <fullName evidence="14">FXNA-like protease</fullName>
    </recommendedName>
</protein>
<keyword evidence="12 15" id="KW-0472">Membrane</keyword>
<dbReference type="PANTHER" id="PTHR12147">
    <property type="entry name" value="METALLOPEPTIDASE M28 FAMILY MEMBER"/>
    <property type="match status" value="1"/>
</dbReference>
<feature type="transmembrane region" description="Helical" evidence="15">
    <location>
        <begin position="512"/>
        <end position="529"/>
    </location>
</feature>
<feature type="domain" description="Peptidase M28" evidence="16">
    <location>
        <begin position="163"/>
        <end position="356"/>
    </location>
</feature>
<dbReference type="GO" id="GO:0005789">
    <property type="term" value="C:endoplasmic reticulum membrane"/>
    <property type="evidence" value="ECO:0007669"/>
    <property type="project" value="UniProtKB-SubCell"/>
</dbReference>
<keyword evidence="5 15" id="KW-0812">Transmembrane</keyword>
<evidence type="ECO:0000256" key="5">
    <source>
        <dbReference type="ARBA" id="ARBA00022692"/>
    </source>
</evidence>
<evidence type="ECO:0000256" key="7">
    <source>
        <dbReference type="ARBA" id="ARBA00022801"/>
    </source>
</evidence>
<feature type="transmembrane region" description="Helical" evidence="15">
    <location>
        <begin position="397"/>
        <end position="414"/>
    </location>
</feature>
<feature type="transmembrane region" description="Helical" evidence="15">
    <location>
        <begin position="435"/>
        <end position="460"/>
    </location>
</feature>
<evidence type="ECO:0000259" key="18">
    <source>
        <dbReference type="Pfam" id="PF22249"/>
    </source>
</evidence>
<evidence type="ECO:0000256" key="10">
    <source>
        <dbReference type="ARBA" id="ARBA00022989"/>
    </source>
</evidence>
<dbReference type="Pfam" id="PF04389">
    <property type="entry name" value="Peptidase_M28"/>
    <property type="match status" value="1"/>
</dbReference>
<evidence type="ECO:0000256" key="1">
    <source>
        <dbReference type="ARBA" id="ARBA00001947"/>
    </source>
</evidence>
<comment type="similarity">
    <text evidence="3">Belongs to the peptidase M28 family.</text>
</comment>
<evidence type="ECO:0000256" key="11">
    <source>
        <dbReference type="ARBA" id="ARBA00023049"/>
    </source>
</evidence>
<feature type="transmembrane region" description="Helical" evidence="15">
    <location>
        <begin position="472"/>
        <end position="491"/>
    </location>
</feature>
<sequence length="892" mass="100852">MGFDLNKKRTMASLRQRFSTETSNYRKYIHKDDEDNSKFQKPLPASHFMLILGLMLLTFSLVIIIEKQLPKGLTLAEEKDYPDKFIAERAFNILQNLTRIGPRTAGSYENEVLAVRIITSEIDSIIKEAHSNHIVQVDVQKASGAFNLAFLDGMTNVYQDVQNIVVKLGSKIDSSHSLLINCHFDSVLDSPGASDDGAGCAVMLEILRVLIHSDKILRHNIIFLFNGGEENFMPASHGFITQHKWAKEVRAFINLEACGAGGREVLFQAGPNHPWILETYSEEVPYPYASSLAQEIFQSGVIPGDTDYRIFRDFGNVSGLDFAWSSNGYVYHTKFDNIEQVPLGSLQRTGDNILALAKGMAQGHQLSNVENYRAGNLVFFDFLGAFVIRWPMAVADFVNFLSVIGSFYCIFWNLKEAKKYDDVSGKSYLTKLYQCMLIIVSSWLFCLVFSLGTAACLVGLGRTMSWYARPFWAFFLYVIPALVISLVTILIHAKYYNKDLELSPWTVFQLYYDAYQALWTIVLFIGILLRIRSSFIALTWVVFASLGNILKSKLFGRWRDSKWLFLHIFLIGLPFVQNFYLIIGALYLFIPVLGRAGSGSHAEYLVAVLMSSLFTTLFSFAVPLILLVKQVYKILNLLVALFLISLAVLLLTPMGFPYSGGPGIIAPQRFMIAHTQRIFHDSSGAIINKSNGYWMVDMDINSPHTVDYHVPIMKTAELIEKDCEKYLYCGLPYLVPVLTMIWKTHWVPGPEPRLLKPVNMTIIERTKTEGSQRLSFEINGPAHLGVMISPFEGVEINSWSIPTPEPLAGPMWNGRNTYFIYYAHGLDSVPFKFWIDFKVPLHHTGPIIDFAVTSHYLFGEGKASKPLKDMVGQFPSWTAVSYWTASYESWIL</sequence>
<evidence type="ECO:0000256" key="12">
    <source>
        <dbReference type="ARBA" id="ARBA00023136"/>
    </source>
</evidence>
<dbReference type="EMBL" id="OU892287">
    <property type="protein sequence ID" value="CAG9762030.1"/>
    <property type="molecule type" value="Genomic_DNA"/>
</dbReference>
<dbReference type="PANTHER" id="PTHR12147:SF22">
    <property type="entry name" value="ENDOPLASMIC RETICULUM METALLOPEPTIDASE 1"/>
    <property type="match status" value="1"/>
</dbReference>
<feature type="transmembrane region" description="Helical" evidence="15">
    <location>
        <begin position="535"/>
        <end position="551"/>
    </location>
</feature>
<keyword evidence="8" id="KW-0256">Endoplasmic reticulum</keyword>
<evidence type="ECO:0000256" key="9">
    <source>
        <dbReference type="ARBA" id="ARBA00022833"/>
    </source>
</evidence>
<evidence type="ECO:0000256" key="4">
    <source>
        <dbReference type="ARBA" id="ARBA00022670"/>
    </source>
</evidence>
<keyword evidence="7" id="KW-0378">Hydrolase</keyword>
<evidence type="ECO:0000256" key="2">
    <source>
        <dbReference type="ARBA" id="ARBA00004477"/>
    </source>
</evidence>
<reference evidence="19" key="1">
    <citation type="submission" date="2022-01" db="EMBL/GenBank/DDBJ databases">
        <authorList>
            <person name="King R."/>
        </authorList>
    </citation>
    <scope>NUCLEOTIDE SEQUENCE</scope>
</reference>
<dbReference type="GO" id="GO:0008235">
    <property type="term" value="F:metalloexopeptidase activity"/>
    <property type="evidence" value="ECO:0007669"/>
    <property type="project" value="InterPro"/>
</dbReference>
<keyword evidence="11" id="KW-0482">Metalloprotease</keyword>
<keyword evidence="6" id="KW-0479">Metal-binding</keyword>
<feature type="transmembrane region" description="Helical" evidence="15">
    <location>
        <begin position="563"/>
        <end position="590"/>
    </location>
</feature>
<evidence type="ECO:0000313" key="19">
    <source>
        <dbReference type="EMBL" id="CAG9762030.1"/>
    </source>
</evidence>
<dbReference type="OrthoDB" id="76293at2759"/>
<feature type="transmembrane region" description="Helical" evidence="15">
    <location>
        <begin position="45"/>
        <end position="65"/>
    </location>
</feature>
<feature type="transmembrane region" description="Helical" evidence="15">
    <location>
        <begin position="602"/>
        <end position="627"/>
    </location>
</feature>